<dbReference type="Proteomes" id="UP000275356">
    <property type="component" value="Unassembled WGS sequence"/>
</dbReference>
<dbReference type="EMBL" id="RKHQ01000002">
    <property type="protein sequence ID" value="ROR93634.1"/>
    <property type="molecule type" value="Genomic_DNA"/>
</dbReference>
<feature type="transmembrane region" description="Helical" evidence="2">
    <location>
        <begin position="65"/>
        <end position="86"/>
    </location>
</feature>
<gene>
    <name evidence="3" type="ORF">EDD28_3056</name>
</gene>
<keyword evidence="2" id="KW-1133">Transmembrane helix</keyword>
<feature type="transmembrane region" description="Helical" evidence="2">
    <location>
        <begin position="175"/>
        <end position="197"/>
    </location>
</feature>
<sequence>MTGTTAARPTAGRSGPPVEASIEGPCDGPCFPIRPPRHTAEPAGETSGEVGDGPLGRALGALGRGAGLTLLLAAANAPLVLSTLLLRPEPSLTWLVALCALALGPAMSAGLWTVREHHRSPDVGVLDAFRRGYRLGWRDALVTTAPACLVGWLLVTSVAGGPAAGVPDVVTGVARGAGVLLLVLTLHALALRTFFRLRPAAAWALAAHQLVRSWRSSIATLALVAGAVAVATLTSDVLLTALGGLWAALWYRAVAPMLRTSGAAFLADADGADGVDGTAGTRGCRVHGEPDAALARGGRRGTARGAADAGARP</sequence>
<proteinExistence type="predicted"/>
<reference evidence="3 4" key="1">
    <citation type="submission" date="2018-11" db="EMBL/GenBank/DDBJ databases">
        <title>Sequencing the genomes of 1000 actinobacteria strains.</title>
        <authorList>
            <person name="Klenk H.-P."/>
        </authorList>
    </citation>
    <scope>NUCLEOTIDE SEQUENCE [LARGE SCALE GENOMIC DNA]</scope>
    <source>
        <strain evidence="3 4">DSM 13521</strain>
    </source>
</reference>
<evidence type="ECO:0000256" key="2">
    <source>
        <dbReference type="SAM" id="Phobius"/>
    </source>
</evidence>
<comment type="caution">
    <text evidence="3">The sequence shown here is derived from an EMBL/GenBank/DDBJ whole genome shotgun (WGS) entry which is preliminary data.</text>
</comment>
<feature type="transmembrane region" description="Helical" evidence="2">
    <location>
        <begin position="135"/>
        <end position="155"/>
    </location>
</feature>
<feature type="transmembrane region" description="Helical" evidence="2">
    <location>
        <begin position="92"/>
        <end position="114"/>
    </location>
</feature>
<evidence type="ECO:0000256" key="1">
    <source>
        <dbReference type="SAM" id="MobiDB-lite"/>
    </source>
</evidence>
<keyword evidence="4" id="KW-1185">Reference proteome</keyword>
<feature type="transmembrane region" description="Helical" evidence="2">
    <location>
        <begin position="218"/>
        <end position="251"/>
    </location>
</feature>
<organism evidence="3 4">
    <name type="scientific">Salana multivorans</name>
    <dbReference type="NCBI Taxonomy" id="120377"/>
    <lineage>
        <taxon>Bacteria</taxon>
        <taxon>Bacillati</taxon>
        <taxon>Actinomycetota</taxon>
        <taxon>Actinomycetes</taxon>
        <taxon>Micrococcales</taxon>
        <taxon>Beutenbergiaceae</taxon>
        <taxon>Salana</taxon>
    </lineage>
</organism>
<protein>
    <recommendedName>
        <fullName evidence="5">Membrane protein YesL</fullName>
    </recommendedName>
</protein>
<accession>A0A3N2D2D6</accession>
<dbReference type="AlphaFoldDB" id="A0A3N2D2D6"/>
<keyword evidence="2" id="KW-0472">Membrane</keyword>
<evidence type="ECO:0000313" key="4">
    <source>
        <dbReference type="Proteomes" id="UP000275356"/>
    </source>
</evidence>
<evidence type="ECO:0000313" key="3">
    <source>
        <dbReference type="EMBL" id="ROR93634.1"/>
    </source>
</evidence>
<name>A0A3N2D2D6_9MICO</name>
<evidence type="ECO:0008006" key="5">
    <source>
        <dbReference type="Google" id="ProtNLM"/>
    </source>
</evidence>
<feature type="region of interest" description="Disordered" evidence="1">
    <location>
        <begin position="1"/>
        <end position="52"/>
    </location>
</feature>
<keyword evidence="2" id="KW-0812">Transmembrane</keyword>
<feature type="compositionally biased region" description="Low complexity" evidence="1">
    <location>
        <begin position="303"/>
        <end position="313"/>
    </location>
</feature>
<feature type="region of interest" description="Disordered" evidence="1">
    <location>
        <begin position="290"/>
        <end position="313"/>
    </location>
</feature>
<feature type="compositionally biased region" description="Low complexity" evidence="1">
    <location>
        <begin position="1"/>
        <end position="13"/>
    </location>
</feature>